<feature type="non-terminal residue" evidence="1">
    <location>
        <position position="41"/>
    </location>
</feature>
<dbReference type="Proteomes" id="UP000008237">
    <property type="component" value="Unassembled WGS sequence"/>
</dbReference>
<dbReference type="EMBL" id="GL450409">
    <property type="protein sequence ID" value="EFN81025.1"/>
    <property type="molecule type" value="Genomic_DNA"/>
</dbReference>
<sequence length="41" mass="4742">DKVHQIVLNDRRLKVSEIVDAADTSSKRVFKILNGNMDMRK</sequence>
<evidence type="ECO:0008006" key="3">
    <source>
        <dbReference type="Google" id="ProtNLM"/>
    </source>
</evidence>
<name>E2BTF4_HARSA</name>
<proteinExistence type="predicted"/>
<evidence type="ECO:0000313" key="1">
    <source>
        <dbReference type="EMBL" id="EFN81025.1"/>
    </source>
</evidence>
<accession>E2BTF4</accession>
<gene>
    <name evidence="1" type="ORF">EAI_05956</name>
</gene>
<reference evidence="1 2" key="1">
    <citation type="journal article" date="2010" name="Science">
        <title>Genomic comparison of the ants Camponotus floridanus and Harpegnathos saltator.</title>
        <authorList>
            <person name="Bonasio R."/>
            <person name="Zhang G."/>
            <person name="Ye C."/>
            <person name="Mutti N.S."/>
            <person name="Fang X."/>
            <person name="Qin N."/>
            <person name="Donahue G."/>
            <person name="Yang P."/>
            <person name="Li Q."/>
            <person name="Li C."/>
            <person name="Zhang P."/>
            <person name="Huang Z."/>
            <person name="Berger S.L."/>
            <person name="Reinberg D."/>
            <person name="Wang J."/>
            <person name="Liebig J."/>
        </authorList>
    </citation>
    <scope>NUCLEOTIDE SEQUENCE [LARGE SCALE GENOMIC DNA]</scope>
    <source>
        <strain evidence="1 2">R22 G/1</strain>
    </source>
</reference>
<feature type="non-terminal residue" evidence="1">
    <location>
        <position position="1"/>
    </location>
</feature>
<dbReference type="AlphaFoldDB" id="E2BTF4"/>
<keyword evidence="2" id="KW-1185">Reference proteome</keyword>
<protein>
    <recommendedName>
        <fullName evidence="3">Histone-lysine N-methyltransferase SETMAR</fullName>
    </recommendedName>
</protein>
<organism evidence="2">
    <name type="scientific">Harpegnathos saltator</name>
    <name type="common">Jerdon's jumping ant</name>
    <dbReference type="NCBI Taxonomy" id="610380"/>
    <lineage>
        <taxon>Eukaryota</taxon>
        <taxon>Metazoa</taxon>
        <taxon>Ecdysozoa</taxon>
        <taxon>Arthropoda</taxon>
        <taxon>Hexapoda</taxon>
        <taxon>Insecta</taxon>
        <taxon>Pterygota</taxon>
        <taxon>Neoptera</taxon>
        <taxon>Endopterygota</taxon>
        <taxon>Hymenoptera</taxon>
        <taxon>Apocrita</taxon>
        <taxon>Aculeata</taxon>
        <taxon>Formicoidea</taxon>
        <taxon>Formicidae</taxon>
        <taxon>Ponerinae</taxon>
        <taxon>Ponerini</taxon>
        <taxon>Harpegnathos</taxon>
    </lineage>
</organism>
<dbReference type="InParanoid" id="E2BTF4"/>
<evidence type="ECO:0000313" key="2">
    <source>
        <dbReference type="Proteomes" id="UP000008237"/>
    </source>
</evidence>